<dbReference type="Gene3D" id="3.40.50.10140">
    <property type="entry name" value="Toll/interleukin-1 receptor homology (TIR) domain"/>
    <property type="match status" value="1"/>
</dbReference>
<dbReference type="PROSITE" id="PS51450">
    <property type="entry name" value="LRR"/>
    <property type="match status" value="1"/>
</dbReference>
<dbReference type="SUPFAM" id="SSF52058">
    <property type="entry name" value="L domain-like"/>
    <property type="match status" value="2"/>
</dbReference>
<name>A0A8X7TZC0_BRACI</name>
<reference evidence="4 5" key="1">
    <citation type="submission" date="2020-02" db="EMBL/GenBank/DDBJ databases">
        <authorList>
            <person name="Ma Q."/>
            <person name="Huang Y."/>
            <person name="Song X."/>
            <person name="Pei D."/>
        </authorList>
    </citation>
    <scope>NUCLEOTIDE SEQUENCE [LARGE SCALE GENOMIC DNA]</scope>
    <source>
        <strain evidence="4">Sxm20200214</strain>
        <tissue evidence="4">Leaf</tissue>
    </source>
</reference>
<feature type="domain" description="TIR" evidence="3">
    <location>
        <begin position="8"/>
        <end position="160"/>
    </location>
</feature>
<dbReference type="InterPro" id="IPR027417">
    <property type="entry name" value="P-loop_NTPase"/>
</dbReference>
<dbReference type="AlphaFoldDB" id="A0A8X7TZC0"/>
<dbReference type="Pfam" id="PF01582">
    <property type="entry name" value="TIR"/>
    <property type="match status" value="1"/>
</dbReference>
<dbReference type="InterPro" id="IPR003591">
    <property type="entry name" value="Leu-rich_rpt_typical-subtyp"/>
</dbReference>
<dbReference type="Proteomes" id="UP000886595">
    <property type="component" value="Unassembled WGS sequence"/>
</dbReference>
<protein>
    <recommendedName>
        <fullName evidence="3">TIR domain-containing protein</fullName>
    </recommendedName>
</protein>
<dbReference type="GO" id="GO:0043531">
    <property type="term" value="F:ADP binding"/>
    <property type="evidence" value="ECO:0007669"/>
    <property type="project" value="InterPro"/>
</dbReference>
<evidence type="ECO:0000256" key="1">
    <source>
        <dbReference type="ARBA" id="ARBA00022614"/>
    </source>
</evidence>
<dbReference type="PANTHER" id="PTHR11017">
    <property type="entry name" value="LEUCINE-RICH REPEAT-CONTAINING PROTEIN"/>
    <property type="match status" value="1"/>
</dbReference>
<dbReference type="InterPro" id="IPR032675">
    <property type="entry name" value="LRR_dom_sf"/>
</dbReference>
<dbReference type="SMART" id="SM00255">
    <property type="entry name" value="TIR"/>
    <property type="match status" value="1"/>
</dbReference>
<dbReference type="InterPro" id="IPR000157">
    <property type="entry name" value="TIR_dom"/>
</dbReference>
<accession>A0A8X7TZC0</accession>
<dbReference type="Gene3D" id="3.80.10.10">
    <property type="entry name" value="Ribonuclease Inhibitor"/>
    <property type="match status" value="4"/>
</dbReference>
<evidence type="ECO:0000259" key="3">
    <source>
        <dbReference type="PROSITE" id="PS50104"/>
    </source>
</evidence>
<dbReference type="InterPro" id="IPR055414">
    <property type="entry name" value="LRR_R13L4/SHOC2-like"/>
</dbReference>
<dbReference type="GO" id="GO:0006952">
    <property type="term" value="P:defense response"/>
    <property type="evidence" value="ECO:0007669"/>
    <property type="project" value="UniProtKB-KW"/>
</dbReference>
<evidence type="ECO:0000313" key="4">
    <source>
        <dbReference type="EMBL" id="KAG2257421.1"/>
    </source>
</evidence>
<keyword evidence="1" id="KW-0433">Leucine-rich repeat</keyword>
<dbReference type="PRINTS" id="PR00364">
    <property type="entry name" value="DISEASERSIST"/>
</dbReference>
<dbReference type="InterPro" id="IPR044974">
    <property type="entry name" value="Disease_R_plants"/>
</dbReference>
<dbReference type="Gene3D" id="3.40.50.300">
    <property type="entry name" value="P-loop containing nucleotide triphosphate hydrolases"/>
    <property type="match status" value="1"/>
</dbReference>
<dbReference type="GO" id="GO:0007165">
    <property type="term" value="P:signal transduction"/>
    <property type="evidence" value="ECO:0007669"/>
    <property type="project" value="InterPro"/>
</dbReference>
<dbReference type="Pfam" id="PF00931">
    <property type="entry name" value="NB-ARC"/>
    <property type="match status" value="1"/>
</dbReference>
<proteinExistence type="predicted"/>
<evidence type="ECO:0000313" key="5">
    <source>
        <dbReference type="Proteomes" id="UP000886595"/>
    </source>
</evidence>
<keyword evidence="5" id="KW-1185">Reference proteome</keyword>
<dbReference type="GO" id="GO:0051707">
    <property type="term" value="P:response to other organism"/>
    <property type="evidence" value="ECO:0007669"/>
    <property type="project" value="UniProtKB-ARBA"/>
</dbReference>
<dbReference type="Pfam" id="PF23598">
    <property type="entry name" value="LRR_14"/>
    <property type="match status" value="2"/>
</dbReference>
<dbReference type="EMBL" id="JAAMPC010000015">
    <property type="protein sequence ID" value="KAG2257421.1"/>
    <property type="molecule type" value="Genomic_DNA"/>
</dbReference>
<dbReference type="InterPro" id="IPR002182">
    <property type="entry name" value="NB-ARC"/>
</dbReference>
<dbReference type="SMART" id="SM00369">
    <property type="entry name" value="LRR_TYP"/>
    <property type="match status" value="4"/>
</dbReference>
<dbReference type="OrthoDB" id="2018313at2759"/>
<dbReference type="InterPro" id="IPR001611">
    <property type="entry name" value="Leu-rich_rpt"/>
</dbReference>
<gene>
    <name evidence="4" type="ORF">Bca52824_076715</name>
</gene>
<dbReference type="PROSITE" id="PS50104">
    <property type="entry name" value="TIR"/>
    <property type="match status" value="1"/>
</dbReference>
<sequence length="1215" mass="137462">MMKNHWRLKWDIFLSFQRETSHSFTDRRNEVLIKEHNQVLGPSLMEAIEDSVAFIVVLSPDYAKSHWCLKELAKLCDLRSLGRPILPIFYEVDPWSFRRQCPFEMDFEEHTKRFGEEEIQRWREAMKIVGNISGYVYSAKQLEKISPYRLKFDAFLIRVFGDNDGLEPGGDEISPSLQNSVEEDMIELVVKSVLAQVSNTPEKVGEYTVGLESRVQDLMNLVNLKPSCDDVQILGLYGMAFYNKIIAEFEHRVFISNVRENSSDQDGLVNLQKSFIKALLHLVPEIEDANGGIDKTRTSVHAKKILVVLDDVDNVDQLNALVGEKSWYGEGTVIVITTRDEEILSRLSVNQKYEVNCLTEMQALKLFSYHSLGKERTNRESYGVVKEDCQDNRYPLILPITTSIQGIVLDFKKKLARDPSAEDIAFRNLHDKPGIRSVFSYLKNRFVKFPAEEKPKSSEITTHVEPFVPMKKLRLLQINHVELEGDVKLLPSELKWIQWRGCPLKDVPDLDLARQLAVLDLADSGIRRVQSLHRKKMDGNLKVVNLRGCHSLEAIPDLSNHKSLEKLILERCMLLVKVPRSVGNLSKLLQLDFSYCSNLTEFLVDVSGLKSLEKLFLSGCSNLIVFPENIGDMPCLKELLLGDTAIKNLPVGKLVKLSLKDCRSIQELPLCIGMLASLEELNLTATALKNLPSSIGKLKNLQKLYLMHCASLSKLPDTINELKSLKKLFINGSAVEELPLNPGSLPSLTGFSAGGCKHLKQVPSSIGGLNSLLDLELDWTPIETLPKEIGDLHFIRKLVLSNCKSLKVLPESLGDMDTLHSLCLEGSNIEKLPESFGKLENLVLLRMNNCKKIKRLPESFGDLKSLHHLFMQETLVVELPESFGNLSKLVTLKMLKKPLFRSCESESTPRFVEELDARSWGIGGKIPDVLGKLSSLKILKLGNNYFHSLPSSLEGLLNLRELSLYDCRELKCLPPLPCNLEQLNLANCFSLESISDLSKLKILHELNLTNCKKVDDISGLEHLKALKRLYMSGCNSKCSSEVKKRLSKASLKMMVNLILPGNRIPVWFSQGPLRYTTQPNRELRGVILAVVVALNHERKDDYQLPDVVEPLYTHTLHLSGEPRTSDDQLHICRYSAMHPMVTMFKDGYTIHVTKREPPVKQGVELKMHGIHLVYEGDNDFKGEESDFTETQKLANFFSTFEEGEASLHDLLPHRS</sequence>
<dbReference type="InterPro" id="IPR035897">
    <property type="entry name" value="Toll_tir_struct_dom_sf"/>
</dbReference>
<keyword evidence="2" id="KW-0677">Repeat</keyword>
<dbReference type="SUPFAM" id="SSF52540">
    <property type="entry name" value="P-loop containing nucleoside triphosphate hydrolases"/>
    <property type="match status" value="1"/>
</dbReference>
<dbReference type="PANTHER" id="PTHR11017:SF469">
    <property type="entry name" value="TIR DOMAIN-CONTAINING PROTEIN"/>
    <property type="match status" value="1"/>
</dbReference>
<evidence type="ECO:0000256" key="2">
    <source>
        <dbReference type="ARBA" id="ARBA00022737"/>
    </source>
</evidence>
<comment type="caution">
    <text evidence="4">The sequence shown here is derived from an EMBL/GenBank/DDBJ whole genome shotgun (WGS) entry which is preliminary data.</text>
</comment>
<dbReference type="SUPFAM" id="SSF52200">
    <property type="entry name" value="Toll/Interleukin receptor TIR domain"/>
    <property type="match status" value="1"/>
</dbReference>
<organism evidence="4 5">
    <name type="scientific">Brassica carinata</name>
    <name type="common">Ethiopian mustard</name>
    <name type="synonym">Abyssinian cabbage</name>
    <dbReference type="NCBI Taxonomy" id="52824"/>
    <lineage>
        <taxon>Eukaryota</taxon>
        <taxon>Viridiplantae</taxon>
        <taxon>Streptophyta</taxon>
        <taxon>Embryophyta</taxon>
        <taxon>Tracheophyta</taxon>
        <taxon>Spermatophyta</taxon>
        <taxon>Magnoliopsida</taxon>
        <taxon>eudicotyledons</taxon>
        <taxon>Gunneridae</taxon>
        <taxon>Pentapetalae</taxon>
        <taxon>rosids</taxon>
        <taxon>malvids</taxon>
        <taxon>Brassicales</taxon>
        <taxon>Brassicaceae</taxon>
        <taxon>Brassiceae</taxon>
        <taxon>Brassica</taxon>
    </lineage>
</organism>